<gene>
    <name evidence="3" type="ORF">MUN88_12185</name>
</gene>
<dbReference type="Pfam" id="PF00293">
    <property type="entry name" value="NUDIX"/>
    <property type="match status" value="1"/>
</dbReference>
<dbReference type="InterPro" id="IPR015797">
    <property type="entry name" value="NUDIX_hydrolase-like_dom_sf"/>
</dbReference>
<sequence>MFIVNVEGAIRKNDKWLIIKRSQKEEHAGGLLSLVGGKVELEVSCSDVLEETLKREIFEEVGVTIYDNLDYVHSTSFITDQGKHVVDVVFLCGFQSGEEVPKSPDEVEEIVWLSSYEVATHPNAPVYLKESIARAAKMISTKMEVVKDWED</sequence>
<evidence type="ECO:0000256" key="1">
    <source>
        <dbReference type="ARBA" id="ARBA00005582"/>
    </source>
</evidence>
<dbReference type="EMBL" id="CP095072">
    <property type="protein sequence ID" value="UOQ46851.1"/>
    <property type="molecule type" value="Genomic_DNA"/>
</dbReference>
<organism evidence="3 4">
    <name type="scientific">Gracilibacillus caseinilyticus</name>
    <dbReference type="NCBI Taxonomy" id="2932256"/>
    <lineage>
        <taxon>Bacteria</taxon>
        <taxon>Bacillati</taxon>
        <taxon>Bacillota</taxon>
        <taxon>Bacilli</taxon>
        <taxon>Bacillales</taxon>
        <taxon>Bacillaceae</taxon>
        <taxon>Gracilibacillus</taxon>
    </lineage>
</organism>
<comment type="similarity">
    <text evidence="1">Belongs to the Nudix hydrolase family.</text>
</comment>
<evidence type="ECO:0000313" key="4">
    <source>
        <dbReference type="Proteomes" id="UP000831782"/>
    </source>
</evidence>
<dbReference type="SUPFAM" id="SSF55811">
    <property type="entry name" value="Nudix"/>
    <property type="match status" value="1"/>
</dbReference>
<dbReference type="RefSeq" id="WP_244715391.1">
    <property type="nucleotide sequence ID" value="NZ_CP095072.1"/>
</dbReference>
<accession>A0ABY4EQZ3</accession>
<reference evidence="3 4" key="1">
    <citation type="submission" date="2022-04" db="EMBL/GenBank/DDBJ databases">
        <title>Gracilibacillus sp. isolated from saltern.</title>
        <authorList>
            <person name="Won M."/>
            <person name="Lee C.-M."/>
            <person name="Woen H.-Y."/>
            <person name="Kwon S.-W."/>
        </authorList>
    </citation>
    <scope>NUCLEOTIDE SEQUENCE [LARGE SCALE GENOMIC DNA]</scope>
    <source>
        <strain evidence="3 4">SSWR10-1</strain>
    </source>
</reference>
<protein>
    <submittedName>
        <fullName evidence="3">NUDIX domain-containing protein</fullName>
    </submittedName>
</protein>
<dbReference type="PANTHER" id="PTHR43736:SF1">
    <property type="entry name" value="DIHYDRONEOPTERIN TRIPHOSPHATE DIPHOSPHATASE"/>
    <property type="match status" value="1"/>
</dbReference>
<feature type="domain" description="Nudix hydrolase" evidence="2">
    <location>
        <begin position="1"/>
        <end position="138"/>
    </location>
</feature>
<evidence type="ECO:0000259" key="2">
    <source>
        <dbReference type="PROSITE" id="PS51462"/>
    </source>
</evidence>
<dbReference type="PROSITE" id="PS51462">
    <property type="entry name" value="NUDIX"/>
    <property type="match status" value="1"/>
</dbReference>
<dbReference type="PANTHER" id="PTHR43736">
    <property type="entry name" value="ADP-RIBOSE PYROPHOSPHATASE"/>
    <property type="match status" value="1"/>
</dbReference>
<dbReference type="Proteomes" id="UP000831782">
    <property type="component" value="Chromosome"/>
</dbReference>
<name>A0ABY4EQZ3_9BACI</name>
<dbReference type="CDD" id="cd02883">
    <property type="entry name" value="NUDIX_Hydrolase"/>
    <property type="match status" value="1"/>
</dbReference>
<keyword evidence="4" id="KW-1185">Reference proteome</keyword>
<evidence type="ECO:0000313" key="3">
    <source>
        <dbReference type="EMBL" id="UOQ46851.1"/>
    </source>
</evidence>
<dbReference type="InterPro" id="IPR000086">
    <property type="entry name" value="NUDIX_hydrolase_dom"/>
</dbReference>
<proteinExistence type="inferred from homology"/>
<dbReference type="Gene3D" id="3.90.79.10">
    <property type="entry name" value="Nucleoside Triphosphate Pyrophosphohydrolase"/>
    <property type="match status" value="1"/>
</dbReference>